<feature type="transmembrane region" description="Helical" evidence="6">
    <location>
        <begin position="6"/>
        <end position="38"/>
    </location>
</feature>
<dbReference type="RefSeq" id="WP_245036257.1">
    <property type="nucleotide sequence ID" value="NZ_CP095076.1"/>
</dbReference>
<dbReference type="Proteomes" id="UP000830326">
    <property type="component" value="Plasmid unnamed1"/>
</dbReference>
<evidence type="ECO:0000256" key="3">
    <source>
        <dbReference type="ARBA" id="ARBA00022692"/>
    </source>
</evidence>
<dbReference type="EMBL" id="CP095076">
    <property type="protein sequence ID" value="UOR14136.1"/>
    <property type="molecule type" value="Genomic_DNA"/>
</dbReference>
<feature type="transmembrane region" description="Helical" evidence="6">
    <location>
        <begin position="102"/>
        <end position="123"/>
    </location>
</feature>
<feature type="domain" description="Na+/H+ antiporter NhaC-like C-terminal" evidence="7">
    <location>
        <begin position="184"/>
        <end position="461"/>
    </location>
</feature>
<keyword evidence="4 6" id="KW-1133">Transmembrane helix</keyword>
<name>A0ABY4HH86_9BACI</name>
<sequence>MSDWTSIIPFIIIIPIAFYTKQVLAGLFIGLLVASYIVNPSILGGMETAVDYIITNMAKENKLLVIGFLYVFTGIVNMIKMTGGIKGFIELSSNKIKNEKQAIFLVWVTVIGTFTSPNLRIVTVAPIMKALQKKMNISKERISFVIEATGLPIIALIPVATAFIGFMTSTIEMSLNNTDTGSDPYLLFIKSIPYNIFALVMIVLAITFSFVKHPNFLGNEKKKNKEKKRIWEDSHSVASKELDSRPVNIFIPIITALILTIGLSWWDGYKKTGSMLDAFIKADVSKAMFIAILLSLLVTFVLLLIEKYPLKKLFNYFFEGGNKLMPAIFLFALVWGLSSATEDLGLSNFVTAALDWIPTNFIPPVIFILGSIMAYFVGSTWGSWGLLMPIGVSLAATSGIYLPLMIGIVFACGVFGGLTSPLSGTTVTMSKIMDMEILAYSRYKLKHSLTGFIIAVILYGVITFVV</sequence>
<evidence type="ECO:0000313" key="8">
    <source>
        <dbReference type="EMBL" id="UOR14136.1"/>
    </source>
</evidence>
<feature type="transmembrane region" description="Helical" evidence="6">
    <location>
        <begin position="408"/>
        <end position="427"/>
    </location>
</feature>
<dbReference type="Pfam" id="PF03553">
    <property type="entry name" value="Na_H_antiporter"/>
    <property type="match status" value="1"/>
</dbReference>
<feature type="transmembrane region" description="Helical" evidence="6">
    <location>
        <begin position="361"/>
        <end position="377"/>
    </location>
</feature>
<dbReference type="InterPro" id="IPR018461">
    <property type="entry name" value="Na/H_Antiport_NhaC-like_C"/>
</dbReference>
<keyword evidence="8" id="KW-0614">Plasmid</keyword>
<dbReference type="PANTHER" id="PTHR43478">
    <property type="entry name" value="NA+/H+ ANTIPORTER-RELATED"/>
    <property type="match status" value="1"/>
</dbReference>
<accession>A0ABY4HH86</accession>
<reference evidence="8" key="1">
    <citation type="submission" date="2022-04" db="EMBL/GenBank/DDBJ databases">
        <title>Halobacillus sp. isolated from saltern.</title>
        <authorList>
            <person name="Won M."/>
            <person name="Lee C.-M."/>
            <person name="Woen H.-Y."/>
            <person name="Kwon S.-W."/>
        </authorList>
    </citation>
    <scope>NUCLEOTIDE SEQUENCE</scope>
    <source>
        <strain evidence="8">SSHM10-5</strain>
        <plasmid evidence="8">unnamed1</plasmid>
    </source>
</reference>
<geneLocation type="plasmid" evidence="8 9">
    <name>unnamed1</name>
</geneLocation>
<keyword evidence="2" id="KW-1003">Cell membrane</keyword>
<dbReference type="PANTHER" id="PTHR43478:SF1">
    <property type="entry name" value="NA+_H+ ANTIPORTER NHAC-LIKE C-TERMINAL DOMAIN-CONTAINING PROTEIN"/>
    <property type="match status" value="1"/>
</dbReference>
<organism evidence="8 9">
    <name type="scientific">Halobacillus amylolyticus</name>
    <dbReference type="NCBI Taxonomy" id="2932259"/>
    <lineage>
        <taxon>Bacteria</taxon>
        <taxon>Bacillati</taxon>
        <taxon>Bacillota</taxon>
        <taxon>Bacilli</taxon>
        <taxon>Bacillales</taxon>
        <taxon>Bacillaceae</taxon>
        <taxon>Halobacillus</taxon>
    </lineage>
</organism>
<evidence type="ECO:0000259" key="7">
    <source>
        <dbReference type="Pfam" id="PF03553"/>
    </source>
</evidence>
<keyword evidence="3 6" id="KW-0812">Transmembrane</keyword>
<feature type="transmembrane region" description="Helical" evidence="6">
    <location>
        <begin position="144"/>
        <end position="167"/>
    </location>
</feature>
<feature type="transmembrane region" description="Helical" evidence="6">
    <location>
        <begin position="247"/>
        <end position="266"/>
    </location>
</feature>
<evidence type="ECO:0000256" key="4">
    <source>
        <dbReference type="ARBA" id="ARBA00022989"/>
    </source>
</evidence>
<feature type="transmembrane region" description="Helical" evidence="6">
    <location>
        <begin position="324"/>
        <end position="341"/>
    </location>
</feature>
<proteinExistence type="predicted"/>
<comment type="subcellular location">
    <subcellularLocation>
        <location evidence="1">Cell membrane</location>
        <topology evidence="1">Multi-pass membrane protein</topology>
    </subcellularLocation>
</comment>
<feature type="transmembrane region" description="Helical" evidence="6">
    <location>
        <begin position="448"/>
        <end position="465"/>
    </location>
</feature>
<evidence type="ECO:0000256" key="5">
    <source>
        <dbReference type="ARBA" id="ARBA00023136"/>
    </source>
</evidence>
<keyword evidence="9" id="KW-1185">Reference proteome</keyword>
<evidence type="ECO:0000313" key="9">
    <source>
        <dbReference type="Proteomes" id="UP000830326"/>
    </source>
</evidence>
<keyword evidence="5 6" id="KW-0472">Membrane</keyword>
<feature type="transmembrane region" description="Helical" evidence="6">
    <location>
        <begin position="286"/>
        <end position="304"/>
    </location>
</feature>
<feature type="transmembrane region" description="Helical" evidence="6">
    <location>
        <begin position="187"/>
        <end position="211"/>
    </location>
</feature>
<protein>
    <submittedName>
        <fullName evidence="8">Sodium:proton antiporter</fullName>
    </submittedName>
</protein>
<evidence type="ECO:0000256" key="2">
    <source>
        <dbReference type="ARBA" id="ARBA00022475"/>
    </source>
</evidence>
<evidence type="ECO:0000256" key="1">
    <source>
        <dbReference type="ARBA" id="ARBA00004651"/>
    </source>
</evidence>
<gene>
    <name evidence="8" type="ORF">MUO15_21530</name>
</gene>
<evidence type="ECO:0000256" key="6">
    <source>
        <dbReference type="SAM" id="Phobius"/>
    </source>
</evidence>
<feature type="transmembrane region" description="Helical" evidence="6">
    <location>
        <begin position="63"/>
        <end position="82"/>
    </location>
</feature>